<evidence type="ECO:0000313" key="2">
    <source>
        <dbReference type="EMBL" id="ABP55172.1"/>
    </source>
</evidence>
<gene>
    <name evidence="2" type="ordered locus">Strop_2728</name>
</gene>
<dbReference type="Proteomes" id="UP000000235">
    <property type="component" value="Chromosome"/>
</dbReference>
<feature type="region of interest" description="Disordered" evidence="1">
    <location>
        <begin position="1"/>
        <end position="26"/>
    </location>
</feature>
<dbReference type="AlphaFoldDB" id="A4X8H2"/>
<reference evidence="3" key="1">
    <citation type="journal article" date="2007" name="Proc. Natl. Acad. Sci. U.S.A.">
        <title>Genome sequencing reveals complex secondary metabolome in the marine actinomycete Salinispora tropica.</title>
        <authorList>
            <person name="Udwary D.W."/>
            <person name="Zeigler L."/>
            <person name="Asolkar R.N."/>
            <person name="Singan V."/>
            <person name="Lapidus A."/>
            <person name="Fenical W."/>
            <person name="Jensen P.R."/>
            <person name="Moore B.S."/>
        </authorList>
    </citation>
    <scope>NUCLEOTIDE SEQUENCE [LARGE SCALE GENOMIC DNA]</scope>
    <source>
        <strain evidence="3">ATCC BAA-916 / DSM 44818 / CNB-440</strain>
    </source>
</reference>
<dbReference type="eggNOG" id="COG4122">
    <property type="taxonomic scope" value="Bacteria"/>
</dbReference>
<accession>A4X8H2</accession>
<dbReference type="Pfam" id="PF13578">
    <property type="entry name" value="Methyltransf_24"/>
    <property type="match status" value="1"/>
</dbReference>
<dbReference type="STRING" id="369723.Strop_2728"/>
<evidence type="ECO:0008006" key="4">
    <source>
        <dbReference type="Google" id="ProtNLM"/>
    </source>
</evidence>
<dbReference type="Gene3D" id="3.40.50.150">
    <property type="entry name" value="Vaccinia Virus protein VP39"/>
    <property type="match status" value="1"/>
</dbReference>
<evidence type="ECO:0000313" key="3">
    <source>
        <dbReference type="Proteomes" id="UP000000235"/>
    </source>
</evidence>
<dbReference type="EMBL" id="CP000667">
    <property type="protein sequence ID" value="ABP55172.1"/>
    <property type="molecule type" value="Genomic_DNA"/>
</dbReference>
<dbReference type="InterPro" id="IPR029063">
    <property type="entry name" value="SAM-dependent_MTases_sf"/>
</dbReference>
<name>A4X8H2_SALTO</name>
<dbReference type="KEGG" id="stp:Strop_2728"/>
<evidence type="ECO:0000256" key="1">
    <source>
        <dbReference type="SAM" id="MobiDB-lite"/>
    </source>
</evidence>
<dbReference type="HOGENOM" id="CLU_062925_0_0_11"/>
<keyword evidence="3" id="KW-1185">Reference proteome</keyword>
<protein>
    <recommendedName>
        <fullName evidence="4">O-methyltransferase, family 3</fullName>
    </recommendedName>
</protein>
<sequence length="300" mass="33859">MTMLSGARGVDESGERVPGGPNSDHTFRAALDRLRVPGMGTEVVAPLLSNLIHMVRPTRVLEVGMGYTTLFLARALAEVDRAIEDERQALVEKTEPYLRDGRDLDEKWIETTPALLVPGFYNRRRATRFIAVDDLSDEHSSARRVGEALHEVGLADRVTVVNGQLRDCREALPEGFAPIDFAWVDAWECLYFFEHFWDLIDPDGGLLVMHYLMTYPEGEAILEYIADSQRLRAGEFEVLSLLEGQKLRQNSLTVIRKTAGTKPKTYAEQGQVFPMDGRFREEANTLLENARGHRLRGSDR</sequence>
<proteinExistence type="predicted"/>
<dbReference type="SUPFAM" id="SSF53335">
    <property type="entry name" value="S-adenosyl-L-methionine-dependent methyltransferases"/>
    <property type="match status" value="1"/>
</dbReference>
<organism evidence="2 3">
    <name type="scientific">Salinispora tropica (strain ATCC BAA-916 / DSM 44818 / JCM 13857 / NBRC 105044 / CNB-440)</name>
    <dbReference type="NCBI Taxonomy" id="369723"/>
    <lineage>
        <taxon>Bacteria</taxon>
        <taxon>Bacillati</taxon>
        <taxon>Actinomycetota</taxon>
        <taxon>Actinomycetes</taxon>
        <taxon>Micromonosporales</taxon>
        <taxon>Micromonosporaceae</taxon>
        <taxon>Salinispora</taxon>
    </lineage>
</organism>